<proteinExistence type="predicted"/>
<dbReference type="AlphaFoldDB" id="A0AAV2RAE5"/>
<feature type="non-terminal residue" evidence="2">
    <location>
        <position position="280"/>
    </location>
</feature>
<feature type="region of interest" description="Disordered" evidence="1">
    <location>
        <begin position="1"/>
        <end position="25"/>
    </location>
</feature>
<feature type="region of interest" description="Disordered" evidence="1">
    <location>
        <begin position="206"/>
        <end position="237"/>
    </location>
</feature>
<evidence type="ECO:0000313" key="3">
    <source>
        <dbReference type="Proteomes" id="UP001497623"/>
    </source>
</evidence>
<dbReference type="Proteomes" id="UP001497623">
    <property type="component" value="Unassembled WGS sequence"/>
</dbReference>
<keyword evidence="3" id="KW-1185">Reference proteome</keyword>
<reference evidence="2 3" key="1">
    <citation type="submission" date="2024-05" db="EMBL/GenBank/DDBJ databases">
        <authorList>
            <person name="Wallberg A."/>
        </authorList>
    </citation>
    <scope>NUCLEOTIDE SEQUENCE [LARGE SCALE GENOMIC DNA]</scope>
</reference>
<evidence type="ECO:0000256" key="1">
    <source>
        <dbReference type="SAM" id="MobiDB-lite"/>
    </source>
</evidence>
<sequence>MMSSDLRGLGITDSPGPSLELPRLQRQPNNDIDEDAITAAATAVTVEQCVVSNENQQLPETDSKSISNNDAGSHIHYMVEKGLLDASLENLLTSHNTSNIRTAKLIKVGDSSQDSSCSAGSTLGSWGGSASGYDLNISLNTGNTTRAAANRDAPFQQHNISQDFFDGSMELIEDMSMPSFCESVELVSLDRTIDESPLKKMVGISPPVMEVSDPKGSSTKSVTFEDQIPSSPRTPLTSTSLLDLENALASSPKIAACTNLIQEGTKSSYLSPKQIVDAKK</sequence>
<gene>
    <name evidence="2" type="ORF">MNOR_LOCUS22028</name>
</gene>
<dbReference type="EMBL" id="CAXKWB010018208">
    <property type="protein sequence ID" value="CAL4120401.1"/>
    <property type="molecule type" value="Genomic_DNA"/>
</dbReference>
<feature type="compositionally biased region" description="Polar residues" evidence="1">
    <location>
        <begin position="215"/>
        <end position="224"/>
    </location>
</feature>
<accession>A0AAV2RAE5</accession>
<protein>
    <submittedName>
        <fullName evidence="2">Uncharacterized protein</fullName>
    </submittedName>
</protein>
<name>A0AAV2RAE5_MEGNR</name>
<comment type="caution">
    <text evidence="2">The sequence shown here is derived from an EMBL/GenBank/DDBJ whole genome shotgun (WGS) entry which is preliminary data.</text>
</comment>
<organism evidence="2 3">
    <name type="scientific">Meganyctiphanes norvegica</name>
    <name type="common">Northern krill</name>
    <name type="synonym">Thysanopoda norvegica</name>
    <dbReference type="NCBI Taxonomy" id="48144"/>
    <lineage>
        <taxon>Eukaryota</taxon>
        <taxon>Metazoa</taxon>
        <taxon>Ecdysozoa</taxon>
        <taxon>Arthropoda</taxon>
        <taxon>Crustacea</taxon>
        <taxon>Multicrustacea</taxon>
        <taxon>Malacostraca</taxon>
        <taxon>Eumalacostraca</taxon>
        <taxon>Eucarida</taxon>
        <taxon>Euphausiacea</taxon>
        <taxon>Euphausiidae</taxon>
        <taxon>Meganyctiphanes</taxon>
    </lineage>
</organism>
<evidence type="ECO:0000313" key="2">
    <source>
        <dbReference type="EMBL" id="CAL4120401.1"/>
    </source>
</evidence>